<gene>
    <name evidence="3" type="primary">Prf1</name>
    <name evidence="3" type="ORF">CERFAM_R14452</name>
</gene>
<dbReference type="AlphaFoldDB" id="A0A851SL07"/>
<keyword evidence="1" id="KW-0732">Signal</keyword>
<dbReference type="InterPro" id="IPR035892">
    <property type="entry name" value="C2_domain_sf"/>
</dbReference>
<dbReference type="SUPFAM" id="SSF49562">
    <property type="entry name" value="C2 domain (Calcium/lipid-binding domain, CaLB)"/>
    <property type="match status" value="1"/>
</dbReference>
<accession>A0A851SL07</accession>
<dbReference type="GO" id="GO:0016020">
    <property type="term" value="C:membrane"/>
    <property type="evidence" value="ECO:0007669"/>
    <property type="project" value="TreeGrafter"/>
</dbReference>
<dbReference type="GO" id="GO:0022829">
    <property type="term" value="F:wide pore channel activity"/>
    <property type="evidence" value="ECO:0007669"/>
    <property type="project" value="TreeGrafter"/>
</dbReference>
<dbReference type="GO" id="GO:0051607">
    <property type="term" value="P:defense response to virus"/>
    <property type="evidence" value="ECO:0007669"/>
    <property type="project" value="TreeGrafter"/>
</dbReference>
<dbReference type="SMART" id="SM00239">
    <property type="entry name" value="C2"/>
    <property type="match status" value="1"/>
</dbReference>
<dbReference type="Proteomes" id="UP000611277">
    <property type="component" value="Unassembled WGS sequence"/>
</dbReference>
<comment type="caution">
    <text evidence="3">The sequence shown here is derived from an EMBL/GenBank/DDBJ whole genome shotgun (WGS) entry which is preliminary data.</text>
</comment>
<dbReference type="GO" id="GO:0001771">
    <property type="term" value="P:immunological synapse formation"/>
    <property type="evidence" value="ECO:0007669"/>
    <property type="project" value="TreeGrafter"/>
</dbReference>
<feature type="non-terminal residue" evidence="3">
    <location>
        <position position="169"/>
    </location>
</feature>
<reference evidence="3" key="1">
    <citation type="submission" date="2019-09" db="EMBL/GenBank/DDBJ databases">
        <title>Bird 10,000 Genomes (B10K) Project - Family phase.</title>
        <authorList>
            <person name="Zhang G."/>
        </authorList>
    </citation>
    <scope>NUCLEOTIDE SEQUENCE</scope>
    <source>
        <strain evidence="3">OUT-0039</strain>
        <tissue evidence="3">Muscle</tissue>
    </source>
</reference>
<evidence type="ECO:0000313" key="4">
    <source>
        <dbReference type="Proteomes" id="UP000611277"/>
    </source>
</evidence>
<keyword evidence="4" id="KW-1185">Reference proteome</keyword>
<sequence>PCHCACSSSPPPLRGSPCCPSSRGMAHLAVQVWGGRGWKGDHLSPTDAYVWVTFSRHRLRTPTIWNTQTPRWGQHLDFGQVSLYPGAHLELQVWDEDHGWDDDKLGSCVHQVSAGVRPHLTCFPGGGHLDFGVSLTCGPALAGAWCHDYRPLPPVGGAGVQEGGAWPPE</sequence>
<dbReference type="PANTHER" id="PTHR46096">
    <property type="entry name" value="PERFORIN-1"/>
    <property type="match status" value="1"/>
</dbReference>
<organism evidence="3 4">
    <name type="scientific">Certhia familiaris</name>
    <name type="common">Eurasian treecreeper</name>
    <dbReference type="NCBI Taxonomy" id="73333"/>
    <lineage>
        <taxon>Eukaryota</taxon>
        <taxon>Metazoa</taxon>
        <taxon>Chordata</taxon>
        <taxon>Craniata</taxon>
        <taxon>Vertebrata</taxon>
        <taxon>Euteleostomi</taxon>
        <taxon>Archelosauria</taxon>
        <taxon>Archosauria</taxon>
        <taxon>Dinosauria</taxon>
        <taxon>Saurischia</taxon>
        <taxon>Theropoda</taxon>
        <taxon>Coelurosauria</taxon>
        <taxon>Aves</taxon>
        <taxon>Neognathae</taxon>
        <taxon>Neoaves</taxon>
        <taxon>Telluraves</taxon>
        <taxon>Australaves</taxon>
        <taxon>Passeriformes</taxon>
        <taxon>Certhiidae</taxon>
        <taxon>Certhiinae</taxon>
        <taxon>Certhia</taxon>
    </lineage>
</organism>
<dbReference type="GO" id="GO:0001913">
    <property type="term" value="P:T cell mediated cytotoxicity"/>
    <property type="evidence" value="ECO:0007669"/>
    <property type="project" value="TreeGrafter"/>
</dbReference>
<dbReference type="EMBL" id="WBNC01025200">
    <property type="protein sequence ID" value="NXD04348.1"/>
    <property type="molecule type" value="Genomic_DNA"/>
</dbReference>
<dbReference type="PROSITE" id="PS50004">
    <property type="entry name" value="C2"/>
    <property type="match status" value="1"/>
</dbReference>
<evidence type="ECO:0000256" key="1">
    <source>
        <dbReference type="ARBA" id="ARBA00022729"/>
    </source>
</evidence>
<dbReference type="InterPro" id="IPR052784">
    <property type="entry name" value="Perforin-1_pore-forming"/>
</dbReference>
<evidence type="ECO:0000313" key="3">
    <source>
        <dbReference type="EMBL" id="NXD04348.1"/>
    </source>
</evidence>
<dbReference type="PANTHER" id="PTHR46096:SF3">
    <property type="entry name" value="PERFORIN-1"/>
    <property type="match status" value="1"/>
</dbReference>
<dbReference type="Gene3D" id="2.60.40.150">
    <property type="entry name" value="C2 domain"/>
    <property type="match status" value="1"/>
</dbReference>
<dbReference type="InterPro" id="IPR000008">
    <property type="entry name" value="C2_dom"/>
</dbReference>
<evidence type="ECO:0000259" key="2">
    <source>
        <dbReference type="PROSITE" id="PS50004"/>
    </source>
</evidence>
<protein>
    <submittedName>
        <fullName evidence="3">PERF protein</fullName>
    </submittedName>
</protein>
<proteinExistence type="predicted"/>
<dbReference type="Pfam" id="PF00168">
    <property type="entry name" value="C2"/>
    <property type="match status" value="1"/>
</dbReference>
<name>A0A851SL07_CERFA</name>
<feature type="domain" description="C2" evidence="2">
    <location>
        <begin position="9"/>
        <end position="125"/>
    </location>
</feature>
<feature type="non-terminal residue" evidence="3">
    <location>
        <position position="1"/>
    </location>
</feature>